<dbReference type="STRING" id="6334.A0A0V1BFJ1"/>
<dbReference type="GO" id="GO:0031415">
    <property type="term" value="C:NatA complex"/>
    <property type="evidence" value="ECO:0007669"/>
    <property type="project" value="TreeGrafter"/>
</dbReference>
<dbReference type="GO" id="GO:0120518">
    <property type="term" value="F:protein N-terminal-methionine acetyltransferase activity"/>
    <property type="evidence" value="ECO:0007669"/>
    <property type="project" value="UniProtKB-EC"/>
</dbReference>
<evidence type="ECO:0000256" key="9">
    <source>
        <dbReference type="ARBA" id="ARBA00048799"/>
    </source>
</evidence>
<keyword evidence="2" id="KW-0106">Calcium</keyword>
<keyword evidence="16" id="KW-1185">Reference proteome</keyword>
<comment type="catalytic activity">
    <reaction evidence="12">
        <text>N-terminal L-methionyl-L-threonyl-[protein] + acetyl-CoA = N-terminal N(alpha)-acetyl-L-methionyl-L-threonyl-[protein] + CoA + H(+)</text>
        <dbReference type="Rhea" id="RHEA:50576"/>
        <dbReference type="Rhea" id="RHEA-COMP:12732"/>
        <dbReference type="Rhea" id="RHEA-COMP:12733"/>
        <dbReference type="ChEBI" id="CHEBI:15378"/>
        <dbReference type="ChEBI" id="CHEBI:57287"/>
        <dbReference type="ChEBI" id="CHEBI:57288"/>
        <dbReference type="ChEBI" id="CHEBI:133404"/>
        <dbReference type="ChEBI" id="CHEBI:133405"/>
        <dbReference type="EC" id="2.3.1.258"/>
    </reaction>
</comment>
<dbReference type="Gene3D" id="1.10.238.10">
    <property type="entry name" value="EF-hand"/>
    <property type="match status" value="1"/>
</dbReference>
<dbReference type="InterPro" id="IPR002048">
    <property type="entry name" value="EF_hand_dom"/>
</dbReference>
<comment type="catalytic activity">
    <reaction evidence="8">
        <text>N-terminal L-methionyl-L-lysyl-[protein] + acetyl-CoA = N-terminal N(alpha)-acetyl-L-methionyl-L-lysyl-[protein] + CoA + H(+)</text>
        <dbReference type="Rhea" id="RHEA:50580"/>
        <dbReference type="Rhea" id="RHEA-COMP:12734"/>
        <dbReference type="Rhea" id="RHEA-COMP:12735"/>
        <dbReference type="ChEBI" id="CHEBI:15378"/>
        <dbReference type="ChEBI" id="CHEBI:57287"/>
        <dbReference type="ChEBI" id="CHEBI:57288"/>
        <dbReference type="ChEBI" id="CHEBI:133406"/>
        <dbReference type="ChEBI" id="CHEBI:133407"/>
        <dbReference type="EC" id="2.3.1.258"/>
    </reaction>
</comment>
<dbReference type="EC" id="2.3.1.258" evidence="4"/>
<dbReference type="Gene3D" id="3.40.630.30">
    <property type="match status" value="1"/>
</dbReference>
<evidence type="ECO:0000256" key="6">
    <source>
        <dbReference type="ARBA" id="ARBA00048335"/>
    </source>
</evidence>
<dbReference type="Proteomes" id="UP000054776">
    <property type="component" value="Unassembled WGS sequence"/>
</dbReference>
<evidence type="ECO:0000256" key="12">
    <source>
        <dbReference type="ARBA" id="ARBA00049454"/>
    </source>
</evidence>
<evidence type="ECO:0000259" key="13">
    <source>
        <dbReference type="PROSITE" id="PS50222"/>
    </source>
</evidence>
<dbReference type="PROSITE" id="PS51186">
    <property type="entry name" value="GNAT"/>
    <property type="match status" value="1"/>
</dbReference>
<dbReference type="SUPFAM" id="SSF55729">
    <property type="entry name" value="Acyl-CoA N-acyltransferases (Nat)"/>
    <property type="match status" value="1"/>
</dbReference>
<comment type="catalytic activity">
    <reaction evidence="10">
        <text>N-terminal L-methionyl-L-alanyl-[protein] + acetyl-CoA = N-terminal N(alpha)-acetyl-L-methionyl-L-alanyl-[protein] + CoA + H(+)</text>
        <dbReference type="Rhea" id="RHEA:50564"/>
        <dbReference type="Rhea" id="RHEA-COMP:12726"/>
        <dbReference type="Rhea" id="RHEA-COMP:12727"/>
        <dbReference type="ChEBI" id="CHEBI:15378"/>
        <dbReference type="ChEBI" id="CHEBI:57287"/>
        <dbReference type="ChEBI" id="CHEBI:57288"/>
        <dbReference type="ChEBI" id="CHEBI:133398"/>
        <dbReference type="ChEBI" id="CHEBI:133399"/>
        <dbReference type="EC" id="2.3.1.258"/>
    </reaction>
</comment>
<evidence type="ECO:0000259" key="14">
    <source>
        <dbReference type="PROSITE" id="PS51186"/>
    </source>
</evidence>
<dbReference type="InterPro" id="IPR011992">
    <property type="entry name" value="EF-hand-dom_pair"/>
</dbReference>
<dbReference type="OrthoDB" id="47374at2759"/>
<evidence type="ECO:0000256" key="10">
    <source>
        <dbReference type="ARBA" id="ARBA00049002"/>
    </source>
</evidence>
<dbReference type="GO" id="GO:0005509">
    <property type="term" value="F:calcium ion binding"/>
    <property type="evidence" value="ECO:0007669"/>
    <property type="project" value="InterPro"/>
</dbReference>
<dbReference type="InterPro" id="IPR016181">
    <property type="entry name" value="Acyl_CoA_acyltransferase"/>
</dbReference>
<evidence type="ECO:0000256" key="11">
    <source>
        <dbReference type="ARBA" id="ARBA00049103"/>
    </source>
</evidence>
<gene>
    <name evidence="15" type="primary">naa50</name>
    <name evidence="15" type="ORF">T01_5432</name>
</gene>
<dbReference type="EMBL" id="JYDH01000054">
    <property type="protein sequence ID" value="KRY35411.1"/>
    <property type="molecule type" value="Genomic_DNA"/>
</dbReference>
<dbReference type="InterPro" id="IPR051556">
    <property type="entry name" value="N-term/lysine_N-AcTrnsfr"/>
</dbReference>
<proteinExistence type="predicted"/>
<dbReference type="CDD" id="cd04301">
    <property type="entry name" value="NAT_SF"/>
    <property type="match status" value="1"/>
</dbReference>
<evidence type="ECO:0000256" key="7">
    <source>
        <dbReference type="ARBA" id="ARBA00048490"/>
    </source>
</evidence>
<sequence>MPSNQRSAEKDTIKIFIQFIWTITSETLTNSTQEKLIFFKVHRFNLTIWNVLTTEKAQFIPSKVWQRSASVPIAIVPFEEVDGAALLFCHPSNVASTPIFKRKTAEALHFNSVMDPIIKYVLIRNAAQPIFRQMSISCSVLAFTRSAVCSFSEVLGRRMLRRCDRDERLSCEQFRDAILYSRFKTSKAEMDLVVKAIDHNQDGFVDLAEFLHALRVDSEMLTDDKKIAQETEKQLNLCSCKEKYPVEEMINNSAHETSTDKQRPSVVHASRPNVRMQLGDITPHNIKLLKRINGIVFPVNYNARFYEDVLSTTNIAKFAYFNDIVVGAMCCRILLVNNEKKLYIMTLGCLPNYRRFGLGTMMLEHVFDYCRKNSSISGIFLHVQVNNDVALEFYRKFGFEVHSVVENYYKRITPADAFLLVKRLDGVRRNDNVKEVQLV</sequence>
<dbReference type="InParanoid" id="A0A0V1BFJ1"/>
<evidence type="ECO:0000313" key="16">
    <source>
        <dbReference type="Proteomes" id="UP000054776"/>
    </source>
</evidence>
<feature type="domain" description="N-acetyltransferase" evidence="14">
    <location>
        <begin position="276"/>
        <end position="425"/>
    </location>
</feature>
<comment type="caution">
    <text evidence="15">The sequence shown here is derived from an EMBL/GenBank/DDBJ whole genome shotgun (WGS) entry which is preliminary data.</text>
</comment>
<dbReference type="PANTHER" id="PTHR42919">
    <property type="entry name" value="N-ALPHA-ACETYLTRANSFERASE"/>
    <property type="match status" value="1"/>
</dbReference>
<feature type="domain" description="EF-hand" evidence="13">
    <location>
        <begin position="185"/>
        <end position="220"/>
    </location>
</feature>
<keyword evidence="1 15" id="KW-0808">Transferase</keyword>
<dbReference type="Pfam" id="PF00583">
    <property type="entry name" value="Acetyltransf_1"/>
    <property type="match status" value="1"/>
</dbReference>
<reference evidence="15 16" key="1">
    <citation type="submission" date="2015-01" db="EMBL/GenBank/DDBJ databases">
        <title>Evolution of Trichinella species and genotypes.</title>
        <authorList>
            <person name="Korhonen P.K."/>
            <person name="Edoardo P."/>
            <person name="Giuseppe L.R."/>
            <person name="Gasser R.B."/>
        </authorList>
    </citation>
    <scope>NUCLEOTIDE SEQUENCE [LARGE SCALE GENOMIC DNA]</scope>
    <source>
        <strain evidence="15">ISS3</strain>
    </source>
</reference>
<comment type="catalytic activity">
    <reaction evidence="9">
        <text>N-terminal L-methionyl-L-valyl-[protein] + acetyl-CoA = N-terminal N(alpha)-acetyl-L-methionyl-L-valyl-[protein] + CoA + H(+)</text>
        <dbReference type="Rhea" id="RHEA:50572"/>
        <dbReference type="Rhea" id="RHEA-COMP:12730"/>
        <dbReference type="Rhea" id="RHEA-COMP:12731"/>
        <dbReference type="ChEBI" id="CHEBI:15378"/>
        <dbReference type="ChEBI" id="CHEBI:57287"/>
        <dbReference type="ChEBI" id="CHEBI:57288"/>
        <dbReference type="ChEBI" id="CHEBI:133402"/>
        <dbReference type="ChEBI" id="CHEBI:133403"/>
        <dbReference type="EC" id="2.3.1.258"/>
    </reaction>
</comment>
<dbReference type="AlphaFoldDB" id="A0A0V1BFJ1"/>
<evidence type="ECO:0000256" key="1">
    <source>
        <dbReference type="ARBA" id="ARBA00022679"/>
    </source>
</evidence>
<protein>
    <recommendedName>
        <fullName evidence="4">N-terminal methionine N(alpha)-acetyltransferase NatE</fullName>
        <ecNumber evidence="4">2.3.1.258</ecNumber>
    </recommendedName>
</protein>
<evidence type="ECO:0000256" key="4">
    <source>
        <dbReference type="ARBA" id="ARBA00039121"/>
    </source>
</evidence>
<evidence type="ECO:0000313" key="15">
    <source>
        <dbReference type="EMBL" id="KRY35411.1"/>
    </source>
</evidence>
<evidence type="ECO:0000256" key="5">
    <source>
        <dbReference type="ARBA" id="ARBA00048251"/>
    </source>
</evidence>
<dbReference type="PANTHER" id="PTHR42919:SF8">
    <property type="entry name" value="N-ALPHA-ACETYLTRANSFERASE 50"/>
    <property type="match status" value="1"/>
</dbReference>
<dbReference type="SUPFAM" id="SSF47473">
    <property type="entry name" value="EF-hand"/>
    <property type="match status" value="1"/>
</dbReference>
<evidence type="ECO:0000256" key="3">
    <source>
        <dbReference type="ARBA" id="ARBA00023315"/>
    </source>
</evidence>
<dbReference type="InterPro" id="IPR018247">
    <property type="entry name" value="EF_Hand_1_Ca_BS"/>
</dbReference>
<dbReference type="PROSITE" id="PS50222">
    <property type="entry name" value="EF_HAND_2"/>
    <property type="match status" value="1"/>
</dbReference>
<dbReference type="InterPro" id="IPR000182">
    <property type="entry name" value="GNAT_dom"/>
</dbReference>
<comment type="catalytic activity">
    <reaction evidence="5">
        <text>N-terminal L-methionyl-L-seryl-[protein] + acetyl-CoA = N-terminal N(alpha)-acetyl-L-methionyl-L-seryl-[protein] + CoA + H(+)</text>
        <dbReference type="Rhea" id="RHEA:50568"/>
        <dbReference type="Rhea" id="RHEA-COMP:12728"/>
        <dbReference type="Rhea" id="RHEA-COMP:12729"/>
        <dbReference type="ChEBI" id="CHEBI:15378"/>
        <dbReference type="ChEBI" id="CHEBI:57287"/>
        <dbReference type="ChEBI" id="CHEBI:57288"/>
        <dbReference type="ChEBI" id="CHEBI:133400"/>
        <dbReference type="ChEBI" id="CHEBI:133401"/>
        <dbReference type="EC" id="2.3.1.258"/>
    </reaction>
</comment>
<name>A0A0V1BFJ1_TRISP</name>
<dbReference type="FunFam" id="3.40.630.30:FF:000006">
    <property type="entry name" value="Putative n-alpha-acetyltransferase 50"/>
    <property type="match status" value="1"/>
</dbReference>
<evidence type="ECO:0000256" key="8">
    <source>
        <dbReference type="ARBA" id="ARBA00048618"/>
    </source>
</evidence>
<dbReference type="PROSITE" id="PS00018">
    <property type="entry name" value="EF_HAND_1"/>
    <property type="match status" value="1"/>
</dbReference>
<keyword evidence="3" id="KW-0012">Acyltransferase</keyword>
<evidence type="ECO:0000256" key="2">
    <source>
        <dbReference type="ARBA" id="ARBA00022837"/>
    </source>
</evidence>
<comment type="catalytic activity">
    <reaction evidence="6">
        <text>N-terminal L-methionyl-L-tyrosyl-[protein] + acetyl-CoA = N-terminal N(alpha)-acetyl-L-methionyl-L-tyrosyl-[protein] + CoA + H(+)</text>
        <dbReference type="Rhea" id="RHEA:50532"/>
        <dbReference type="Rhea" id="RHEA-COMP:12717"/>
        <dbReference type="Rhea" id="RHEA-COMP:12718"/>
        <dbReference type="ChEBI" id="CHEBI:15378"/>
        <dbReference type="ChEBI" id="CHEBI:57287"/>
        <dbReference type="ChEBI" id="CHEBI:57288"/>
        <dbReference type="ChEBI" id="CHEBI:133384"/>
        <dbReference type="ChEBI" id="CHEBI:133385"/>
        <dbReference type="EC" id="2.3.1.258"/>
    </reaction>
</comment>
<accession>A0A0V1BFJ1</accession>
<comment type="catalytic activity">
    <reaction evidence="11">
        <text>N-terminal L-methionyl-L-leucyl-[protein] + acetyl-CoA = N-terminal N(alpha)-acetyl-L-methionyl-L-leucyl-[protein] + CoA + H(+)</text>
        <dbReference type="Rhea" id="RHEA:50520"/>
        <dbReference type="Rhea" id="RHEA-COMP:12711"/>
        <dbReference type="Rhea" id="RHEA-COMP:12712"/>
        <dbReference type="ChEBI" id="CHEBI:15378"/>
        <dbReference type="ChEBI" id="CHEBI:57287"/>
        <dbReference type="ChEBI" id="CHEBI:57288"/>
        <dbReference type="ChEBI" id="CHEBI:133377"/>
        <dbReference type="ChEBI" id="CHEBI:133378"/>
        <dbReference type="EC" id="2.3.1.258"/>
    </reaction>
</comment>
<dbReference type="GO" id="GO:0007064">
    <property type="term" value="P:mitotic sister chromatid cohesion"/>
    <property type="evidence" value="ECO:0007669"/>
    <property type="project" value="TreeGrafter"/>
</dbReference>
<comment type="catalytic activity">
    <reaction evidence="7">
        <text>N-terminal L-methionyl-L-phenylalanyl-[protein] + acetyl-CoA = N-terminal N(alpha)-acetyl-L-methionyl-L-phenylalanyl-[protein] + CoA + H(+)</text>
        <dbReference type="Rhea" id="RHEA:50528"/>
        <dbReference type="Rhea" id="RHEA-COMP:12715"/>
        <dbReference type="Rhea" id="RHEA-COMP:12716"/>
        <dbReference type="ChEBI" id="CHEBI:15378"/>
        <dbReference type="ChEBI" id="CHEBI:57287"/>
        <dbReference type="ChEBI" id="CHEBI:57288"/>
        <dbReference type="ChEBI" id="CHEBI:133382"/>
        <dbReference type="ChEBI" id="CHEBI:133383"/>
        <dbReference type="EC" id="2.3.1.258"/>
    </reaction>
</comment>
<organism evidence="15 16">
    <name type="scientific">Trichinella spiralis</name>
    <name type="common">Trichina worm</name>
    <dbReference type="NCBI Taxonomy" id="6334"/>
    <lineage>
        <taxon>Eukaryota</taxon>
        <taxon>Metazoa</taxon>
        <taxon>Ecdysozoa</taxon>
        <taxon>Nematoda</taxon>
        <taxon>Enoplea</taxon>
        <taxon>Dorylaimia</taxon>
        <taxon>Trichinellida</taxon>
        <taxon>Trichinellidae</taxon>
        <taxon>Trichinella</taxon>
    </lineage>
</organism>